<evidence type="ECO:0000313" key="5">
    <source>
        <dbReference type="Proteomes" id="UP001243009"/>
    </source>
</evidence>
<dbReference type="InterPro" id="IPR037050">
    <property type="entry name" value="DUF1254_sf"/>
</dbReference>
<evidence type="ECO:0000256" key="1">
    <source>
        <dbReference type="SAM" id="SignalP"/>
    </source>
</evidence>
<dbReference type="InterPro" id="IPR010621">
    <property type="entry name" value="DUF1214"/>
</dbReference>
<dbReference type="InterPro" id="IPR010679">
    <property type="entry name" value="DUF1254"/>
</dbReference>
<evidence type="ECO:0000259" key="3">
    <source>
        <dbReference type="Pfam" id="PF06863"/>
    </source>
</evidence>
<dbReference type="Pfam" id="PF06863">
    <property type="entry name" value="DUF1254"/>
    <property type="match status" value="1"/>
</dbReference>
<evidence type="ECO:0000313" key="4">
    <source>
        <dbReference type="EMBL" id="MDO9714090.1"/>
    </source>
</evidence>
<protein>
    <submittedName>
        <fullName evidence="4">DUF1254 domain-containing protein</fullName>
    </submittedName>
</protein>
<proteinExistence type="predicted"/>
<gene>
    <name evidence="4" type="ORF">Q7A36_37660</name>
</gene>
<reference evidence="4 5" key="1">
    <citation type="submission" date="2023-08" db="EMBL/GenBank/DDBJ databases">
        <title>The draft genome sequence of Paracraurococcus sp. LOR1-02.</title>
        <authorList>
            <person name="Kingkaew E."/>
            <person name="Tanasupawat S."/>
        </authorList>
    </citation>
    <scope>NUCLEOTIDE SEQUENCE [LARGE SCALE GENOMIC DNA]</scope>
    <source>
        <strain evidence="4 5">LOR1-02</strain>
    </source>
</reference>
<dbReference type="PANTHER" id="PTHR36509:SF2">
    <property type="entry name" value="BLL3101 PROTEIN"/>
    <property type="match status" value="1"/>
</dbReference>
<name>A0ABT9EDY2_9PROT</name>
<dbReference type="RefSeq" id="WP_305108931.1">
    <property type="nucleotide sequence ID" value="NZ_JAUTWS010000162.1"/>
</dbReference>
<dbReference type="PANTHER" id="PTHR36509">
    <property type="entry name" value="BLL3101 PROTEIN"/>
    <property type="match status" value="1"/>
</dbReference>
<dbReference type="Gene3D" id="2.60.40.1610">
    <property type="entry name" value="Domain of unknown function DUF1254"/>
    <property type="match status" value="1"/>
</dbReference>
<dbReference type="Proteomes" id="UP001243009">
    <property type="component" value="Unassembled WGS sequence"/>
</dbReference>
<keyword evidence="5" id="KW-1185">Reference proteome</keyword>
<dbReference type="EMBL" id="JAUTWS010000162">
    <property type="protein sequence ID" value="MDO9714090.1"/>
    <property type="molecule type" value="Genomic_DNA"/>
</dbReference>
<keyword evidence="1" id="KW-0732">Signal</keyword>
<feature type="domain" description="DUF1214" evidence="2">
    <location>
        <begin position="244"/>
        <end position="327"/>
    </location>
</feature>
<comment type="caution">
    <text evidence="4">The sequence shown here is derived from an EMBL/GenBank/DDBJ whole genome shotgun (WGS) entry which is preliminary data.</text>
</comment>
<feature type="domain" description="DUF1254" evidence="3">
    <location>
        <begin position="59"/>
        <end position="126"/>
    </location>
</feature>
<evidence type="ECO:0000259" key="2">
    <source>
        <dbReference type="Pfam" id="PF06742"/>
    </source>
</evidence>
<dbReference type="InterPro" id="IPR037049">
    <property type="entry name" value="DUF1214_C_sf"/>
</dbReference>
<feature type="signal peptide" evidence="1">
    <location>
        <begin position="1"/>
        <end position="20"/>
    </location>
</feature>
<feature type="chain" id="PRO_5046431250" evidence="1">
    <location>
        <begin position="21"/>
        <end position="344"/>
    </location>
</feature>
<dbReference type="SUPFAM" id="SSF160935">
    <property type="entry name" value="VPA0735-like"/>
    <property type="match status" value="1"/>
</dbReference>
<dbReference type="Gene3D" id="2.60.120.600">
    <property type="entry name" value="Domain of unknown function DUF1214, C-terminal domain"/>
    <property type="match status" value="1"/>
</dbReference>
<accession>A0ABT9EDY2</accession>
<organism evidence="4 5">
    <name type="scientific">Paracraurococcus lichenis</name>
    <dbReference type="NCBI Taxonomy" id="3064888"/>
    <lineage>
        <taxon>Bacteria</taxon>
        <taxon>Pseudomonadati</taxon>
        <taxon>Pseudomonadota</taxon>
        <taxon>Alphaproteobacteria</taxon>
        <taxon>Acetobacterales</taxon>
        <taxon>Roseomonadaceae</taxon>
        <taxon>Paracraurococcus</taxon>
    </lineage>
</organism>
<sequence>MDRQLKGTALAIIFALVAQAAPAQGPSPTPVAVTPDNFVRAETDRYFAGSVQRAGRGRLEHHRTPMPIDAQTVIRANRDTLYSSGVFDLEAGPVTITLPDPGNRFLSMQVISEDHYTPAVHYGAGRHIVAREWVGTRYALVGVRILIDPSDPEDARRVHALQDAIAVAQAGPGRFEAPDWDQERLAKVRTLLLGLAETLPDTRRMFGTRDRVDPVRHLIGTASAWGGNPETEALYLNVVPGRNDGDTLYRLDVGQVPVDGFWSVSVYNAEGYFQANPLHAYSLNSLTAQQAGNEAVRVQFGGCDGRVPNCLPIMPGWNYMVRLYRPPAEILDGRWRFPEARPAG</sequence>
<dbReference type="Pfam" id="PF06742">
    <property type="entry name" value="DUF1214"/>
    <property type="match status" value="1"/>
</dbReference>